<dbReference type="InterPro" id="IPR006759">
    <property type="entry name" value="Glyco_transf_54"/>
</dbReference>
<dbReference type="AlphaFoldDB" id="A0A6P4Y3G3"/>
<evidence type="ECO:0000256" key="1">
    <source>
        <dbReference type="SAM" id="MobiDB-lite"/>
    </source>
</evidence>
<dbReference type="KEGG" id="bbel:109469451"/>
<dbReference type="RefSeq" id="XP_019623530.1">
    <property type="nucleotide sequence ID" value="XM_019767971.1"/>
</dbReference>
<dbReference type="OrthoDB" id="2016523at2759"/>
<dbReference type="Pfam" id="PF04666">
    <property type="entry name" value="MGAT4_cons"/>
    <property type="match status" value="1"/>
</dbReference>
<organism evidence="3 4">
    <name type="scientific">Branchiostoma belcheri</name>
    <name type="common">Amphioxus</name>
    <dbReference type="NCBI Taxonomy" id="7741"/>
    <lineage>
        <taxon>Eukaryota</taxon>
        <taxon>Metazoa</taxon>
        <taxon>Chordata</taxon>
        <taxon>Cephalochordata</taxon>
        <taxon>Leptocardii</taxon>
        <taxon>Amphioxiformes</taxon>
        <taxon>Branchiostomatidae</taxon>
        <taxon>Branchiostoma</taxon>
    </lineage>
</organism>
<feature type="region of interest" description="Disordered" evidence="1">
    <location>
        <begin position="1"/>
        <end position="34"/>
    </location>
</feature>
<name>A0A6P4Y3G3_BRABE</name>
<evidence type="ECO:0000313" key="3">
    <source>
        <dbReference type="Proteomes" id="UP000515135"/>
    </source>
</evidence>
<dbReference type="Proteomes" id="UP000515135">
    <property type="component" value="Unplaced"/>
</dbReference>
<evidence type="ECO:0000259" key="2">
    <source>
        <dbReference type="Pfam" id="PF04666"/>
    </source>
</evidence>
<evidence type="ECO:0000313" key="4">
    <source>
        <dbReference type="RefSeq" id="XP_019623530.1"/>
    </source>
</evidence>
<keyword evidence="3" id="KW-1185">Reference proteome</keyword>
<protein>
    <submittedName>
        <fullName evidence="4">Alpha-1,3-mannosyl-glycoprotein 4-beta-N-acetylglucosaminyltransferase C-like</fullName>
    </submittedName>
</protein>
<feature type="domain" description="MGAT4 conserved region" evidence="2">
    <location>
        <begin position="33"/>
        <end position="284"/>
    </location>
</feature>
<dbReference type="GO" id="GO:0008375">
    <property type="term" value="F:acetylglucosaminyltransferase activity"/>
    <property type="evidence" value="ECO:0007669"/>
    <property type="project" value="TreeGrafter"/>
</dbReference>
<gene>
    <name evidence="4" type="primary">LOC109469451</name>
</gene>
<dbReference type="GO" id="GO:0006487">
    <property type="term" value="P:protein N-linked glycosylation"/>
    <property type="evidence" value="ECO:0007669"/>
    <property type="project" value="TreeGrafter"/>
</dbReference>
<dbReference type="InterPro" id="IPR057279">
    <property type="entry name" value="MGAT4"/>
</dbReference>
<accession>A0A6P4Y3G3</accession>
<reference evidence="4" key="1">
    <citation type="submission" date="2025-08" db="UniProtKB">
        <authorList>
            <consortium name="RefSeq"/>
        </authorList>
    </citation>
    <scope>IDENTIFICATION</scope>
    <source>
        <tissue evidence="4">Gonad</tissue>
    </source>
</reference>
<proteinExistence type="predicted"/>
<dbReference type="PANTHER" id="PTHR12062:SF0">
    <property type="entry name" value="ALPHA-1,3-MANNOSYL-GLYCOPROTEIN 4-BETA-N-ACETYLGLUCOSAMINYLTRANSFERASE B"/>
    <property type="match status" value="1"/>
</dbReference>
<dbReference type="GeneID" id="109469451"/>
<dbReference type="PANTHER" id="PTHR12062">
    <property type="entry name" value="N-ACETYLGLUCOSAMINYLTRANSFERASE VI"/>
    <property type="match status" value="1"/>
</dbReference>
<sequence length="298" mass="34940">MNDTLRREKAKLKRSTEQKDTTSPPPAKPGRQTLADTDSVLIAGRHRQHKGFLTIGIPTVKRDQNATYLVTTLDSLINHTTEAERKQIVIVVFLADFDKDYNKNISLEISRRYPQHLNTGFIQVIQAPRSFYPTFEELKRKFRDSLERIRWRSKQCVDYAFLFQYCRNMSEYYLQLEDDVISAENFLSSIKTYLDRVRLDAWTALEFSELGFIGKLFKSSDLQRLSGLFKLFYQELPVDILLHTFIRIVQPTWKKFKHKPSLFQHVGLHSSLRGKRQELIDKEFVDSNNDTTKVQQPS</sequence>